<dbReference type="SUPFAM" id="SSF111384">
    <property type="entry name" value="OmpH-like"/>
    <property type="match status" value="1"/>
</dbReference>
<name>A0ABV8RHY8_9SPHN</name>
<keyword evidence="3" id="KW-1185">Reference proteome</keyword>
<dbReference type="RefSeq" id="WP_381422045.1">
    <property type="nucleotide sequence ID" value="NZ_JBHSDH010000013.1"/>
</dbReference>
<dbReference type="Pfam" id="PF03938">
    <property type="entry name" value="OmpH"/>
    <property type="match status" value="1"/>
</dbReference>
<dbReference type="EMBL" id="JBHSDH010000013">
    <property type="protein sequence ID" value="MFC4291841.1"/>
    <property type="molecule type" value="Genomic_DNA"/>
</dbReference>
<dbReference type="Gene3D" id="3.30.910.20">
    <property type="entry name" value="Skp domain"/>
    <property type="match status" value="1"/>
</dbReference>
<dbReference type="InterPro" id="IPR005632">
    <property type="entry name" value="Chaperone_Skp"/>
</dbReference>
<organism evidence="2 3">
    <name type="scientific">Sphingorhabdus arenilitoris</name>
    <dbReference type="NCBI Taxonomy" id="1490041"/>
    <lineage>
        <taxon>Bacteria</taxon>
        <taxon>Pseudomonadati</taxon>
        <taxon>Pseudomonadota</taxon>
        <taxon>Alphaproteobacteria</taxon>
        <taxon>Sphingomonadales</taxon>
        <taxon>Sphingomonadaceae</taxon>
        <taxon>Sphingorhabdus</taxon>
    </lineage>
</organism>
<keyword evidence="1" id="KW-0732">Signal</keyword>
<dbReference type="SMART" id="SM00935">
    <property type="entry name" value="OmpH"/>
    <property type="match status" value="1"/>
</dbReference>
<dbReference type="Proteomes" id="UP001595887">
    <property type="component" value="Unassembled WGS sequence"/>
</dbReference>
<dbReference type="InterPro" id="IPR024930">
    <property type="entry name" value="Skp_dom_sf"/>
</dbReference>
<evidence type="ECO:0000313" key="2">
    <source>
        <dbReference type="EMBL" id="MFC4291841.1"/>
    </source>
</evidence>
<evidence type="ECO:0000313" key="3">
    <source>
        <dbReference type="Proteomes" id="UP001595887"/>
    </source>
</evidence>
<accession>A0ABV8RHY8</accession>
<feature type="chain" id="PRO_5045456178" evidence="1">
    <location>
        <begin position="20"/>
        <end position="221"/>
    </location>
</feature>
<comment type="caution">
    <text evidence="2">The sequence shown here is derived from an EMBL/GenBank/DDBJ whole genome shotgun (WGS) entry which is preliminary data.</text>
</comment>
<protein>
    <submittedName>
        <fullName evidence="2">OmpH family outer membrane protein</fullName>
    </submittedName>
</protein>
<proteinExistence type="predicted"/>
<gene>
    <name evidence="2" type="ORF">ACFOWX_05355</name>
</gene>
<feature type="signal peptide" evidence="1">
    <location>
        <begin position="1"/>
        <end position="19"/>
    </location>
</feature>
<evidence type="ECO:0000256" key="1">
    <source>
        <dbReference type="SAM" id="SignalP"/>
    </source>
</evidence>
<reference evidence="3" key="1">
    <citation type="journal article" date="2019" name="Int. J. Syst. Evol. Microbiol.">
        <title>The Global Catalogue of Microorganisms (GCM) 10K type strain sequencing project: providing services to taxonomists for standard genome sequencing and annotation.</title>
        <authorList>
            <consortium name="The Broad Institute Genomics Platform"/>
            <consortium name="The Broad Institute Genome Sequencing Center for Infectious Disease"/>
            <person name="Wu L."/>
            <person name="Ma J."/>
        </authorList>
    </citation>
    <scope>NUCLEOTIDE SEQUENCE [LARGE SCALE GENOMIC DNA]</scope>
    <source>
        <strain evidence="3">CECT 8531</strain>
    </source>
</reference>
<sequence>MKMLIKAAMLAAISTVAVTATVPAATAQSKKGVAVASLPRAIALTNAYKTALSQIQVTYKAQIDARDSRQKVLQAELQALAVAYEAEAKKPNATEASVRPSAEAFQKKQAAAQQEINQLSQQIDLAVAYVEDQITVKLDDAVKAAMEKKNVDLLLKPDSIIARNGTSDITQAVVDELNVSVPSAQIVPPADYQPGSLVQAQQRALIQAAQAQQSGAQPQSR</sequence>